<organism evidence="2 3">
    <name type="scientific">Rhodotorula graminis (strain WP1)</name>
    <dbReference type="NCBI Taxonomy" id="578459"/>
    <lineage>
        <taxon>Eukaryota</taxon>
        <taxon>Fungi</taxon>
        <taxon>Dikarya</taxon>
        <taxon>Basidiomycota</taxon>
        <taxon>Pucciniomycotina</taxon>
        <taxon>Microbotryomycetes</taxon>
        <taxon>Sporidiobolales</taxon>
        <taxon>Sporidiobolaceae</taxon>
        <taxon>Rhodotorula</taxon>
    </lineage>
</organism>
<reference evidence="2 3" key="1">
    <citation type="journal article" date="2015" name="Front. Microbiol.">
        <title>Genome sequence of the plant growth promoting endophytic yeast Rhodotorula graminis WP1.</title>
        <authorList>
            <person name="Firrincieli A."/>
            <person name="Otillar R."/>
            <person name="Salamov A."/>
            <person name="Schmutz J."/>
            <person name="Khan Z."/>
            <person name="Redman R.S."/>
            <person name="Fleck N.D."/>
            <person name="Lindquist E."/>
            <person name="Grigoriev I.V."/>
            <person name="Doty S.L."/>
        </authorList>
    </citation>
    <scope>NUCLEOTIDE SEQUENCE [LARGE SCALE GENOMIC DNA]</scope>
    <source>
        <strain evidence="2 3">WP1</strain>
    </source>
</reference>
<feature type="region of interest" description="Disordered" evidence="1">
    <location>
        <begin position="105"/>
        <end position="160"/>
    </location>
</feature>
<sequence length="160" mass="17168">HPAPRLRPPARRRLLRGGHRAAANRVSRDARCGGGSGGGRAGRRRRASARARGPVVERHDGERGGGGGRGLDGGQLLLAPQGHLDRVLRAVPPALLLPHPALHETDANRHRPRGHHQPGLRLPPHDRLGPRAIARSPLPPLSSHRSSTSSALYRSRISLD</sequence>
<name>A0A194S5G2_RHOGW</name>
<feature type="compositionally biased region" description="Gly residues" evidence="1">
    <location>
        <begin position="64"/>
        <end position="73"/>
    </location>
</feature>
<gene>
    <name evidence="2" type="ORF">RHOBADRAFT_66279</name>
</gene>
<feature type="compositionally biased region" description="Basic residues" evidence="1">
    <location>
        <begin position="8"/>
        <end position="19"/>
    </location>
</feature>
<evidence type="ECO:0000313" key="2">
    <source>
        <dbReference type="EMBL" id="KPV75774.1"/>
    </source>
</evidence>
<feature type="region of interest" description="Disordered" evidence="1">
    <location>
        <begin position="1"/>
        <end position="76"/>
    </location>
</feature>
<evidence type="ECO:0000256" key="1">
    <source>
        <dbReference type="SAM" id="MobiDB-lite"/>
    </source>
</evidence>
<dbReference type="GeneID" id="28979368"/>
<feature type="non-terminal residue" evidence="2">
    <location>
        <position position="160"/>
    </location>
</feature>
<accession>A0A194S5G2</accession>
<protein>
    <submittedName>
        <fullName evidence="2">Uncharacterized protein</fullName>
    </submittedName>
</protein>
<dbReference type="EMBL" id="KQ474077">
    <property type="protein sequence ID" value="KPV75774.1"/>
    <property type="molecule type" value="Genomic_DNA"/>
</dbReference>
<proteinExistence type="predicted"/>
<dbReference type="AlphaFoldDB" id="A0A194S5G2"/>
<evidence type="ECO:0000313" key="3">
    <source>
        <dbReference type="Proteomes" id="UP000053890"/>
    </source>
</evidence>
<dbReference type="RefSeq" id="XP_018271823.1">
    <property type="nucleotide sequence ID" value="XM_018418921.1"/>
</dbReference>
<dbReference type="Proteomes" id="UP000053890">
    <property type="component" value="Unassembled WGS sequence"/>
</dbReference>
<feature type="non-terminal residue" evidence="2">
    <location>
        <position position="1"/>
    </location>
</feature>
<feature type="compositionally biased region" description="Low complexity" evidence="1">
    <location>
        <begin position="141"/>
        <end position="160"/>
    </location>
</feature>
<keyword evidence="3" id="KW-1185">Reference proteome</keyword>